<accession>A0A832UW18</accession>
<keyword evidence="7 8" id="KW-0411">Iron-sulfur</keyword>
<protein>
    <recommendedName>
        <fullName evidence="8">Ferredoxin</fullName>
    </recommendedName>
</protein>
<feature type="domain" description="4Fe-4S ferredoxin-type" evidence="9">
    <location>
        <begin position="3"/>
        <end position="33"/>
    </location>
</feature>
<keyword evidence="5 8" id="KW-0249">Electron transport</keyword>
<dbReference type="GO" id="GO:0016491">
    <property type="term" value="F:oxidoreductase activity"/>
    <property type="evidence" value="ECO:0007669"/>
    <property type="project" value="UniProtKB-ARBA"/>
</dbReference>
<dbReference type="EMBL" id="DVAB01000039">
    <property type="protein sequence ID" value="HIK00820.1"/>
    <property type="molecule type" value="Genomic_DNA"/>
</dbReference>
<dbReference type="PRINTS" id="PR00352">
    <property type="entry name" value="3FE4SFRDOXIN"/>
</dbReference>
<evidence type="ECO:0000256" key="5">
    <source>
        <dbReference type="ARBA" id="ARBA00022982"/>
    </source>
</evidence>
<dbReference type="InterPro" id="IPR017896">
    <property type="entry name" value="4Fe4S_Fe-S-bd"/>
</dbReference>
<evidence type="ECO:0000313" key="10">
    <source>
        <dbReference type="EMBL" id="HIK00820.1"/>
    </source>
</evidence>
<evidence type="ECO:0000256" key="1">
    <source>
        <dbReference type="ARBA" id="ARBA00001966"/>
    </source>
</evidence>
<evidence type="ECO:0000256" key="8">
    <source>
        <dbReference type="RuleBase" id="RU368020"/>
    </source>
</evidence>
<evidence type="ECO:0000256" key="6">
    <source>
        <dbReference type="ARBA" id="ARBA00023004"/>
    </source>
</evidence>
<dbReference type="AlphaFoldDB" id="A0A832UW18"/>
<reference evidence="10 11" key="1">
    <citation type="journal article" name="Nat. Commun.">
        <title>Undinarchaeota illuminate DPANN phylogeny and the impact of gene transfer on archaeal evolution.</title>
        <authorList>
            <person name="Dombrowski N."/>
            <person name="Williams T.A."/>
            <person name="Sun J."/>
            <person name="Woodcroft B.J."/>
            <person name="Lee J.H."/>
            <person name="Minh B.Q."/>
            <person name="Rinke C."/>
            <person name="Spang A."/>
        </authorList>
    </citation>
    <scope>NUCLEOTIDE SEQUENCE [LARGE SCALE GENOMIC DNA]</scope>
    <source>
        <strain evidence="10">MAG_bin1129</strain>
    </source>
</reference>
<keyword evidence="2 8" id="KW-0813">Transport</keyword>
<dbReference type="SUPFAM" id="SSF54862">
    <property type="entry name" value="4Fe-4S ferredoxins"/>
    <property type="match status" value="1"/>
</dbReference>
<keyword evidence="4 8" id="KW-0479">Metal-binding</keyword>
<dbReference type="InterPro" id="IPR017900">
    <property type="entry name" value="4Fe4S_Fe_S_CS"/>
</dbReference>
<dbReference type="GO" id="GO:0009055">
    <property type="term" value="F:electron transfer activity"/>
    <property type="evidence" value="ECO:0007669"/>
    <property type="project" value="UniProtKB-UniRule"/>
</dbReference>
<dbReference type="GO" id="GO:0051539">
    <property type="term" value="F:4 iron, 4 sulfur cluster binding"/>
    <property type="evidence" value="ECO:0007669"/>
    <property type="project" value="UniProtKB-KW"/>
</dbReference>
<keyword evidence="6 8" id="KW-0408">Iron</keyword>
<evidence type="ECO:0000259" key="9">
    <source>
        <dbReference type="PROSITE" id="PS51379"/>
    </source>
</evidence>
<proteinExistence type="predicted"/>
<evidence type="ECO:0000256" key="7">
    <source>
        <dbReference type="ARBA" id="ARBA00023014"/>
    </source>
</evidence>
<keyword evidence="3" id="KW-0004">4Fe-4S</keyword>
<keyword evidence="11" id="KW-1185">Reference proteome</keyword>
<comment type="function">
    <text evidence="8">Ferredoxins are iron-sulfur proteins that transfer electrons in a wide variety of metabolic reactions.</text>
</comment>
<dbReference type="PANTHER" id="PTHR39163">
    <property type="entry name" value="FERREDOXIN"/>
    <property type="match status" value="1"/>
</dbReference>
<organism evidence="10 11">
    <name type="scientific">Candidatus Naiadarchaeum limnaeum</name>
    <dbReference type="NCBI Taxonomy" id="2756139"/>
    <lineage>
        <taxon>Archaea</taxon>
        <taxon>Candidatus Undinarchaeota</taxon>
        <taxon>Candidatus Undinarchaeia</taxon>
        <taxon>Candidatus Naiadarchaeales</taxon>
        <taxon>Candidatus Naiadarchaeaceae</taxon>
        <taxon>Candidatus Naiadarchaeum</taxon>
    </lineage>
</organism>
<evidence type="ECO:0000256" key="3">
    <source>
        <dbReference type="ARBA" id="ARBA00022485"/>
    </source>
</evidence>
<gene>
    <name evidence="10" type="ORF">H1016_04755</name>
</gene>
<dbReference type="InterPro" id="IPR001080">
    <property type="entry name" value="3Fe4S_ferredoxin"/>
</dbReference>
<evidence type="ECO:0000256" key="4">
    <source>
        <dbReference type="ARBA" id="ARBA00022723"/>
    </source>
</evidence>
<comment type="cofactor">
    <cofactor evidence="1">
        <name>[4Fe-4S] cluster</name>
        <dbReference type="ChEBI" id="CHEBI:49883"/>
    </cofactor>
</comment>
<dbReference type="PROSITE" id="PS51379">
    <property type="entry name" value="4FE4S_FER_2"/>
    <property type="match status" value="1"/>
</dbReference>
<dbReference type="InterPro" id="IPR052395">
    <property type="entry name" value="ET_Ferredoxin"/>
</dbReference>
<name>A0A832UW18_9ARCH</name>
<comment type="caution">
    <text evidence="10">The sequence shown here is derived from an EMBL/GenBank/DDBJ whole genome shotgun (WGS) entry which is preliminary data.</text>
</comment>
<dbReference type="PANTHER" id="PTHR39163:SF1">
    <property type="entry name" value="FERREDOXIN"/>
    <property type="match status" value="1"/>
</dbReference>
<dbReference type="Gene3D" id="3.30.70.20">
    <property type="match status" value="1"/>
</dbReference>
<evidence type="ECO:0000313" key="11">
    <source>
        <dbReference type="Proteomes" id="UP000646946"/>
    </source>
</evidence>
<dbReference type="Pfam" id="PF13370">
    <property type="entry name" value="Fer4_13"/>
    <property type="match status" value="1"/>
</dbReference>
<dbReference type="Proteomes" id="UP000646946">
    <property type="component" value="Unassembled WGS sequence"/>
</dbReference>
<dbReference type="PROSITE" id="PS00198">
    <property type="entry name" value="4FE4S_FER_1"/>
    <property type="match status" value="1"/>
</dbReference>
<sequence length="78" mass="8921">MVRKAYVDKNICIGCNVCSTECPEVFVVKEDPEHDNSFKSFTNDKAEQEPIAEKIQTAIDMCPVQCISWKQKQPVEQK</sequence>
<dbReference type="GO" id="GO:0005506">
    <property type="term" value="F:iron ion binding"/>
    <property type="evidence" value="ECO:0007669"/>
    <property type="project" value="UniProtKB-UniRule"/>
</dbReference>
<evidence type="ECO:0000256" key="2">
    <source>
        <dbReference type="ARBA" id="ARBA00022448"/>
    </source>
</evidence>